<gene>
    <name evidence="4" type="ORF">GBAR_LOCUS15503</name>
</gene>
<dbReference type="PANTHER" id="PTHR19848:SF8">
    <property type="entry name" value="F-BOX AND WD REPEAT DOMAIN CONTAINING 7"/>
    <property type="match status" value="1"/>
</dbReference>
<keyword evidence="5" id="KW-1185">Reference proteome</keyword>
<dbReference type="PANTHER" id="PTHR19848">
    <property type="entry name" value="WD40 REPEAT PROTEIN"/>
    <property type="match status" value="1"/>
</dbReference>
<dbReference type="PROSITE" id="PS50082">
    <property type="entry name" value="WD_REPEATS_2"/>
    <property type="match status" value="1"/>
</dbReference>
<keyword evidence="1 3" id="KW-0853">WD repeat</keyword>
<sequence length="243" mass="26553">METSCSSASKDGTLCLWNGETGEILTKFEENNSSINCMAITGTKDLLMTGAEDGEWLFGASKPAETADVLGAHIRCSDGGVHITEQGSVSCCRHHMTGASAFESSTHPSGSLHTEPQRRPSLYWYRSQLHVHGEWFQDRSWLRSLSPSRDSHGTLVGHTASITSLRVFPDSSRCVTGSRDQTIRVWTIDDARCNAVLHTDEPVLACDVNYNNIILYGTEGGWVSTAAYQSDLSKPNTLVSQLI</sequence>
<comment type="caution">
    <text evidence="4">The sequence shown here is derived from an EMBL/GenBank/DDBJ whole genome shotgun (WGS) entry which is preliminary data.</text>
</comment>
<dbReference type="InterPro" id="IPR036322">
    <property type="entry name" value="WD40_repeat_dom_sf"/>
</dbReference>
<dbReference type="Pfam" id="PF00400">
    <property type="entry name" value="WD40"/>
    <property type="match status" value="2"/>
</dbReference>
<dbReference type="Proteomes" id="UP001174909">
    <property type="component" value="Unassembled WGS sequence"/>
</dbReference>
<proteinExistence type="predicted"/>
<dbReference type="EMBL" id="CASHTH010002257">
    <property type="protein sequence ID" value="CAI8027085.1"/>
    <property type="molecule type" value="Genomic_DNA"/>
</dbReference>
<dbReference type="SUPFAM" id="SSF50978">
    <property type="entry name" value="WD40 repeat-like"/>
    <property type="match status" value="1"/>
</dbReference>
<reference evidence="4" key="1">
    <citation type="submission" date="2023-03" db="EMBL/GenBank/DDBJ databases">
        <authorList>
            <person name="Steffen K."/>
            <person name="Cardenas P."/>
        </authorList>
    </citation>
    <scope>NUCLEOTIDE SEQUENCE</scope>
</reference>
<evidence type="ECO:0000256" key="2">
    <source>
        <dbReference type="ARBA" id="ARBA00022737"/>
    </source>
</evidence>
<name>A0AA35WUF1_GEOBA</name>
<dbReference type="InterPro" id="IPR015943">
    <property type="entry name" value="WD40/YVTN_repeat-like_dom_sf"/>
</dbReference>
<evidence type="ECO:0000313" key="5">
    <source>
        <dbReference type="Proteomes" id="UP001174909"/>
    </source>
</evidence>
<evidence type="ECO:0000256" key="1">
    <source>
        <dbReference type="ARBA" id="ARBA00022574"/>
    </source>
</evidence>
<dbReference type="PROSITE" id="PS50294">
    <property type="entry name" value="WD_REPEATS_REGION"/>
    <property type="match status" value="1"/>
</dbReference>
<keyword evidence="2" id="KW-0677">Repeat</keyword>
<evidence type="ECO:0000313" key="4">
    <source>
        <dbReference type="EMBL" id="CAI8027085.1"/>
    </source>
</evidence>
<dbReference type="AlphaFoldDB" id="A0AA35WUF1"/>
<organism evidence="4 5">
    <name type="scientific">Geodia barretti</name>
    <name type="common">Barrett's horny sponge</name>
    <dbReference type="NCBI Taxonomy" id="519541"/>
    <lineage>
        <taxon>Eukaryota</taxon>
        <taxon>Metazoa</taxon>
        <taxon>Porifera</taxon>
        <taxon>Demospongiae</taxon>
        <taxon>Heteroscleromorpha</taxon>
        <taxon>Tetractinellida</taxon>
        <taxon>Astrophorina</taxon>
        <taxon>Geodiidae</taxon>
        <taxon>Geodia</taxon>
    </lineage>
</organism>
<accession>A0AA35WUF1</accession>
<dbReference type="Gene3D" id="2.130.10.10">
    <property type="entry name" value="YVTN repeat-like/Quinoprotein amine dehydrogenase"/>
    <property type="match status" value="2"/>
</dbReference>
<feature type="repeat" description="WD" evidence="3">
    <location>
        <begin position="155"/>
        <end position="196"/>
    </location>
</feature>
<dbReference type="SMART" id="SM00320">
    <property type="entry name" value="WD40"/>
    <property type="match status" value="2"/>
</dbReference>
<dbReference type="InterPro" id="IPR001680">
    <property type="entry name" value="WD40_rpt"/>
</dbReference>
<evidence type="ECO:0000256" key="3">
    <source>
        <dbReference type="PROSITE-ProRule" id="PRU00221"/>
    </source>
</evidence>
<protein>
    <submittedName>
        <fullName evidence="4">Uncharacterized protein</fullName>
    </submittedName>
</protein>